<dbReference type="HOGENOM" id="CLU_023982_4_0_2"/>
<evidence type="ECO:0000313" key="9">
    <source>
        <dbReference type="Proteomes" id="UP000009227"/>
    </source>
</evidence>
<name>F6BCC2_METIK</name>
<dbReference type="CDD" id="cd06856">
    <property type="entry name" value="GT_GPT_archaea"/>
    <property type="match status" value="1"/>
</dbReference>
<dbReference type="GO" id="GO:0005886">
    <property type="term" value="C:plasma membrane"/>
    <property type="evidence" value="ECO:0007669"/>
    <property type="project" value="UniProtKB-SubCell"/>
</dbReference>
<feature type="transmembrane region" description="Helical" evidence="7">
    <location>
        <begin position="6"/>
        <end position="23"/>
    </location>
</feature>
<evidence type="ECO:0000256" key="5">
    <source>
        <dbReference type="ARBA" id="ARBA00022989"/>
    </source>
</evidence>
<keyword evidence="3 8" id="KW-0808">Transferase</keyword>
<dbReference type="Pfam" id="PF00953">
    <property type="entry name" value="Glycos_transf_4"/>
    <property type="match status" value="1"/>
</dbReference>
<evidence type="ECO:0000256" key="3">
    <source>
        <dbReference type="ARBA" id="ARBA00022679"/>
    </source>
</evidence>
<dbReference type="GO" id="GO:0016780">
    <property type="term" value="F:phosphotransferase activity, for other substituted phosphate groups"/>
    <property type="evidence" value="ECO:0007669"/>
    <property type="project" value="InterPro"/>
</dbReference>
<evidence type="ECO:0000256" key="7">
    <source>
        <dbReference type="SAM" id="Phobius"/>
    </source>
</evidence>
<feature type="transmembrane region" description="Helical" evidence="7">
    <location>
        <begin position="137"/>
        <end position="155"/>
    </location>
</feature>
<keyword evidence="6 7" id="KW-0472">Membrane</keyword>
<dbReference type="InterPro" id="IPR000715">
    <property type="entry name" value="Glycosyl_transferase_4"/>
</dbReference>
<dbReference type="PANTHER" id="PTHR22926">
    <property type="entry name" value="PHOSPHO-N-ACETYLMURAMOYL-PENTAPEPTIDE-TRANSFERASE"/>
    <property type="match status" value="1"/>
</dbReference>
<dbReference type="PANTHER" id="PTHR22926:SF3">
    <property type="entry name" value="UNDECAPRENYL-PHOSPHATE ALPHA-N-ACETYLGLUCOSAMINYL 1-PHOSPHATE TRANSFERASE"/>
    <property type="match status" value="1"/>
</dbReference>
<feature type="transmembrane region" description="Helical" evidence="7">
    <location>
        <begin position="65"/>
        <end position="83"/>
    </location>
</feature>
<reference evidence="8 9" key="1">
    <citation type="submission" date="2011-05" db="EMBL/GenBank/DDBJ databases">
        <title>Complete sequence of Methanotorris igneus Kol 5.</title>
        <authorList>
            <consortium name="US DOE Joint Genome Institute"/>
            <person name="Lucas S."/>
            <person name="Han J."/>
            <person name="Lapidus A."/>
            <person name="Cheng J.-F."/>
            <person name="Goodwin L."/>
            <person name="Pitluck S."/>
            <person name="Peters L."/>
            <person name="Mikhailova N."/>
            <person name="Chertkov O."/>
            <person name="Han C."/>
            <person name="Tapia R."/>
            <person name="Land M."/>
            <person name="Hauser L."/>
            <person name="Kyrpides N."/>
            <person name="Ivanova N."/>
            <person name="Pagani I."/>
            <person name="Sieprawska-Lupa M."/>
            <person name="Whitman W."/>
            <person name="Woyke T."/>
        </authorList>
    </citation>
    <scope>NUCLEOTIDE SEQUENCE [LARGE SCALE GENOMIC DNA]</scope>
    <source>
        <strain evidence="9">DSM 5666 / JCM 11834 / Kol 5</strain>
    </source>
</reference>
<gene>
    <name evidence="8" type="ordered locus">Metig_1796</name>
</gene>
<keyword evidence="5 7" id="KW-1133">Transmembrane helix</keyword>
<organism evidence="9">
    <name type="scientific">Methanotorris igneus (strain DSM 5666 / JCM 11834 / Kol 5)</name>
    <dbReference type="NCBI Taxonomy" id="880724"/>
    <lineage>
        <taxon>Archaea</taxon>
        <taxon>Methanobacteriati</taxon>
        <taxon>Methanobacteriota</taxon>
        <taxon>Methanomada group</taxon>
        <taxon>Methanococci</taxon>
        <taxon>Methanococcales</taxon>
        <taxon>Methanocaldococcaceae</taxon>
        <taxon>Methanotorris</taxon>
    </lineage>
</organism>
<keyword evidence="4 7" id="KW-0812">Transmembrane</keyword>
<feature type="transmembrane region" description="Helical" evidence="7">
    <location>
        <begin position="270"/>
        <end position="292"/>
    </location>
</feature>
<evidence type="ECO:0000256" key="6">
    <source>
        <dbReference type="ARBA" id="ARBA00023136"/>
    </source>
</evidence>
<proteinExistence type="predicted"/>
<evidence type="ECO:0000256" key="4">
    <source>
        <dbReference type="ARBA" id="ARBA00022692"/>
    </source>
</evidence>
<dbReference type="GeneID" id="10644673"/>
<feature type="transmembrane region" description="Helical" evidence="7">
    <location>
        <begin position="95"/>
        <end position="117"/>
    </location>
</feature>
<dbReference type="AlphaFoldDB" id="F6BCC2"/>
<dbReference type="Proteomes" id="UP000009227">
    <property type="component" value="Chromosome"/>
</dbReference>
<accession>F6BCC2</accession>
<dbReference type="OrthoDB" id="34534at2157"/>
<dbReference type="GO" id="GO:0044038">
    <property type="term" value="P:cell wall macromolecule biosynthetic process"/>
    <property type="evidence" value="ECO:0007669"/>
    <property type="project" value="TreeGrafter"/>
</dbReference>
<comment type="subcellular location">
    <subcellularLocation>
        <location evidence="1">Cell membrane</location>
        <topology evidence="1">Multi-pass membrane protein</topology>
    </subcellularLocation>
</comment>
<keyword evidence="9" id="KW-1185">Reference proteome</keyword>
<evidence type="ECO:0000256" key="2">
    <source>
        <dbReference type="ARBA" id="ARBA00022475"/>
    </source>
</evidence>
<dbReference type="EMBL" id="CP002737">
    <property type="protein sequence ID" value="AEF97328.1"/>
    <property type="molecule type" value="Genomic_DNA"/>
</dbReference>
<dbReference type="KEGG" id="mig:Metig_1796"/>
<evidence type="ECO:0000256" key="1">
    <source>
        <dbReference type="ARBA" id="ARBA00004651"/>
    </source>
</evidence>
<dbReference type="STRING" id="880724.Metig_1796"/>
<feature type="transmembrane region" description="Helical" evidence="7">
    <location>
        <begin position="193"/>
        <end position="219"/>
    </location>
</feature>
<evidence type="ECO:0000313" key="8">
    <source>
        <dbReference type="EMBL" id="AEF97328.1"/>
    </source>
</evidence>
<sequence>MEDLVIFMIVAFVLSVMLTKFIIKKMINVKYGIDLHKEEKIKVAEMGGLAPLITNIAILPFFNPYVLVVVMLSGIIGIIDDIAKLSPKEKLISLGMAAIPVGILLNMDIFHLFLLIVGVSITSNLTNMLAGFNGLEIGVGIISLIFLGLCLLIVGDVGGFQLVMVFVASYLGLFVFNKYPAKVFPGDVGTLPIGAFLATVAIWKGIILPFLIIMIPYILDASLKFYSAGVTRREEHKPTVLKNGKLYVEGGYLSLPRIILKKKPMKECEIVFVIWGISIFCGVLSLITTKILY</sequence>
<dbReference type="RefSeq" id="WP_013799917.1">
    <property type="nucleotide sequence ID" value="NC_015562.1"/>
</dbReference>
<protein>
    <submittedName>
        <fullName evidence="8">Glycosyl transferase family 4</fullName>
    </submittedName>
</protein>
<feature type="transmembrane region" description="Helical" evidence="7">
    <location>
        <begin position="162"/>
        <end position="181"/>
    </location>
</feature>
<dbReference type="GO" id="GO:0071555">
    <property type="term" value="P:cell wall organization"/>
    <property type="evidence" value="ECO:0007669"/>
    <property type="project" value="TreeGrafter"/>
</dbReference>
<keyword evidence="2" id="KW-1003">Cell membrane</keyword>